<evidence type="ECO:0000313" key="2">
    <source>
        <dbReference type="Proteomes" id="UP000479710"/>
    </source>
</evidence>
<accession>A0A6G1EAR0</accession>
<reference evidence="1 2" key="1">
    <citation type="submission" date="2019-11" db="EMBL/GenBank/DDBJ databases">
        <title>Whole genome sequence of Oryza granulata.</title>
        <authorList>
            <person name="Li W."/>
        </authorList>
    </citation>
    <scope>NUCLEOTIDE SEQUENCE [LARGE SCALE GENOMIC DNA]</scope>
    <source>
        <strain evidence="2">cv. Menghai</strain>
        <tissue evidence="1">Leaf</tissue>
    </source>
</reference>
<gene>
    <name evidence="1" type="ORF">E2562_007044</name>
</gene>
<comment type="caution">
    <text evidence="1">The sequence shown here is derived from an EMBL/GenBank/DDBJ whole genome shotgun (WGS) entry which is preliminary data.</text>
</comment>
<organism evidence="1 2">
    <name type="scientific">Oryza meyeriana var. granulata</name>
    <dbReference type="NCBI Taxonomy" id="110450"/>
    <lineage>
        <taxon>Eukaryota</taxon>
        <taxon>Viridiplantae</taxon>
        <taxon>Streptophyta</taxon>
        <taxon>Embryophyta</taxon>
        <taxon>Tracheophyta</taxon>
        <taxon>Spermatophyta</taxon>
        <taxon>Magnoliopsida</taxon>
        <taxon>Liliopsida</taxon>
        <taxon>Poales</taxon>
        <taxon>Poaceae</taxon>
        <taxon>BOP clade</taxon>
        <taxon>Oryzoideae</taxon>
        <taxon>Oryzeae</taxon>
        <taxon>Oryzinae</taxon>
        <taxon>Oryza</taxon>
        <taxon>Oryza meyeriana</taxon>
    </lineage>
</organism>
<protein>
    <submittedName>
        <fullName evidence="1">Uncharacterized protein</fullName>
    </submittedName>
</protein>
<dbReference type="Proteomes" id="UP000479710">
    <property type="component" value="Unassembled WGS sequence"/>
</dbReference>
<keyword evidence="2" id="KW-1185">Reference proteome</keyword>
<dbReference type="AlphaFoldDB" id="A0A6G1EAR0"/>
<evidence type="ECO:0000313" key="1">
    <source>
        <dbReference type="EMBL" id="KAF0921512.1"/>
    </source>
</evidence>
<name>A0A6G1EAR0_9ORYZ</name>
<sequence>MMMLGGKMASTRGNNDELNEYELQRQSIIANNKRKLDSLNLPTMGTMIQAGQTKKRTRELIPQVMHQLEAMLCVQGHKETLLKMQMSRLVKVLVVNQLEISYAIMKVM</sequence>
<dbReference type="EMBL" id="SPHZ02000004">
    <property type="protein sequence ID" value="KAF0921512.1"/>
    <property type="molecule type" value="Genomic_DNA"/>
</dbReference>
<proteinExistence type="predicted"/>